<dbReference type="Pfam" id="PF14420">
    <property type="entry name" value="Clr5"/>
    <property type="match status" value="1"/>
</dbReference>
<dbReference type="STRING" id="149040.A0A132BDG7"/>
<dbReference type="PANTHER" id="PTHR38788">
    <property type="entry name" value="CLR5 DOMAIN-CONTAINING PROTEIN"/>
    <property type="match status" value="1"/>
</dbReference>
<dbReference type="OrthoDB" id="823504at2759"/>
<dbReference type="KEGG" id="psco:LY89DRAFT_740158"/>
<reference evidence="3 4" key="1">
    <citation type="submission" date="2015-10" db="EMBL/GenBank/DDBJ databases">
        <title>Full genome of DAOMC 229536 Phialocephala scopiformis, a fungal endophyte of spruce producing the potent anti-insectan compound rugulosin.</title>
        <authorList>
            <consortium name="DOE Joint Genome Institute"/>
            <person name="Walker A.K."/>
            <person name="Frasz S.L."/>
            <person name="Seifert K.A."/>
            <person name="Miller J.D."/>
            <person name="Mondo S.J."/>
            <person name="Labutti K."/>
            <person name="Lipzen A."/>
            <person name="Dockter R."/>
            <person name="Kennedy M."/>
            <person name="Grigoriev I.V."/>
            <person name="Spatafora J.W."/>
        </authorList>
    </citation>
    <scope>NUCLEOTIDE SEQUENCE [LARGE SCALE GENOMIC DNA]</scope>
    <source>
        <strain evidence="3 4">CBS 120377</strain>
    </source>
</reference>
<accession>A0A132BDG7</accession>
<dbReference type="InParanoid" id="A0A132BDG7"/>
<protein>
    <recommendedName>
        <fullName evidence="2">Clr5 domain-containing protein</fullName>
    </recommendedName>
</protein>
<feature type="domain" description="Clr5" evidence="2">
    <location>
        <begin position="5"/>
        <end position="57"/>
    </location>
</feature>
<dbReference type="InterPro" id="IPR025676">
    <property type="entry name" value="Clr5_dom"/>
</dbReference>
<sequence length="362" mass="41870">MPQKSQNWDLHRDEIEKLYMQRGFTLQKLQEAMSMKHDFTASTRAWKTKLEEWKLRKNKSRSILRKGYPRQRREQLKGSPASIPPSQEKSPSKDLSIPQLPTDVLYNWTADDPAAIPETSFQTSPSNPVYNTLWRNSIGDTVHQCSHYTSISTLGNSYLETPPLINSSLMLFSTRPPSVSLRLLANCPEQAPQALEILLRSWKPGGEHMWFAKRFLADSAYCRTIVGVNWTRWDHTDETLFDLVDQFVPEDEQDLLRKALLRADVKFEHPLGRLNAQWAPTWRLAIRETTWDRAKHQILKMEVRDRLLRCALSVVAGALVRSQETRLELLAMTGESELFEESRMDKAWILADCHEQGINIDI</sequence>
<dbReference type="GeneID" id="28830278"/>
<dbReference type="PANTHER" id="PTHR38788:SF3">
    <property type="entry name" value="CLR5 DOMAIN-CONTAINING PROTEIN"/>
    <property type="match status" value="1"/>
</dbReference>
<organism evidence="3 4">
    <name type="scientific">Mollisia scopiformis</name>
    <name type="common">Conifer needle endophyte fungus</name>
    <name type="synonym">Phialocephala scopiformis</name>
    <dbReference type="NCBI Taxonomy" id="149040"/>
    <lineage>
        <taxon>Eukaryota</taxon>
        <taxon>Fungi</taxon>
        <taxon>Dikarya</taxon>
        <taxon>Ascomycota</taxon>
        <taxon>Pezizomycotina</taxon>
        <taxon>Leotiomycetes</taxon>
        <taxon>Helotiales</taxon>
        <taxon>Mollisiaceae</taxon>
        <taxon>Mollisia</taxon>
    </lineage>
</organism>
<feature type="region of interest" description="Disordered" evidence="1">
    <location>
        <begin position="62"/>
        <end position="98"/>
    </location>
</feature>
<dbReference type="Proteomes" id="UP000070700">
    <property type="component" value="Unassembled WGS sequence"/>
</dbReference>
<evidence type="ECO:0000259" key="2">
    <source>
        <dbReference type="Pfam" id="PF14420"/>
    </source>
</evidence>
<proteinExistence type="predicted"/>
<dbReference type="RefSeq" id="XP_018064801.1">
    <property type="nucleotide sequence ID" value="XM_018220552.1"/>
</dbReference>
<keyword evidence="4" id="KW-1185">Reference proteome</keyword>
<evidence type="ECO:0000313" key="4">
    <source>
        <dbReference type="Proteomes" id="UP000070700"/>
    </source>
</evidence>
<name>A0A132BDG7_MOLSC</name>
<evidence type="ECO:0000313" key="3">
    <source>
        <dbReference type="EMBL" id="KUJ10446.1"/>
    </source>
</evidence>
<gene>
    <name evidence="3" type="ORF">LY89DRAFT_740158</name>
</gene>
<dbReference type="AlphaFoldDB" id="A0A132BDG7"/>
<dbReference type="EMBL" id="KQ947429">
    <property type="protein sequence ID" value="KUJ10446.1"/>
    <property type="molecule type" value="Genomic_DNA"/>
</dbReference>
<evidence type="ECO:0000256" key="1">
    <source>
        <dbReference type="SAM" id="MobiDB-lite"/>
    </source>
</evidence>